<proteinExistence type="predicted"/>
<name>A0A5C5XHP8_9PLAN</name>
<dbReference type="EMBL" id="SJPG01000001">
    <property type="protein sequence ID" value="TWT62617.1"/>
    <property type="molecule type" value="Genomic_DNA"/>
</dbReference>
<sequence length="135" mass="15809">MMTTGDVLSLKKPYHRNAYEFVFDALRYTQDMLDRDRLIDGMTGDSAHISGTELLEGIRLLALERYGLLTQTVFRNWGVRSTEDFGRIVFDLIERGEMKKTERDQLSDFVEVFHFKDAFDNNYVLDLSEAFKSHR</sequence>
<comment type="caution">
    <text evidence="1">The sequence shown here is derived from an EMBL/GenBank/DDBJ whole genome shotgun (WGS) entry which is preliminary data.</text>
</comment>
<evidence type="ECO:0000313" key="2">
    <source>
        <dbReference type="Proteomes" id="UP000316095"/>
    </source>
</evidence>
<keyword evidence="2" id="KW-1185">Reference proteome</keyword>
<accession>A0A5C5XHP8</accession>
<dbReference type="AlphaFoldDB" id="A0A5C5XHP8"/>
<gene>
    <name evidence="1" type="ORF">Pan54_33600</name>
</gene>
<evidence type="ECO:0000313" key="1">
    <source>
        <dbReference type="EMBL" id="TWT62617.1"/>
    </source>
</evidence>
<protein>
    <submittedName>
        <fullName evidence="1">Uncharacterized protein</fullName>
    </submittedName>
</protein>
<dbReference type="OrthoDB" id="282243at2"/>
<reference evidence="1 2" key="1">
    <citation type="submission" date="2019-02" db="EMBL/GenBank/DDBJ databases">
        <title>Deep-cultivation of Planctomycetes and their phenomic and genomic characterization uncovers novel biology.</title>
        <authorList>
            <person name="Wiegand S."/>
            <person name="Jogler M."/>
            <person name="Boedeker C."/>
            <person name="Pinto D."/>
            <person name="Vollmers J."/>
            <person name="Rivas-Marin E."/>
            <person name="Kohn T."/>
            <person name="Peeters S.H."/>
            <person name="Heuer A."/>
            <person name="Rast P."/>
            <person name="Oberbeckmann S."/>
            <person name="Bunk B."/>
            <person name="Jeske O."/>
            <person name="Meyerdierks A."/>
            <person name="Storesund J.E."/>
            <person name="Kallscheuer N."/>
            <person name="Luecker S."/>
            <person name="Lage O.M."/>
            <person name="Pohl T."/>
            <person name="Merkel B.J."/>
            <person name="Hornburger P."/>
            <person name="Mueller R.-W."/>
            <person name="Bruemmer F."/>
            <person name="Labrenz M."/>
            <person name="Spormann A.M."/>
            <person name="Op Den Camp H."/>
            <person name="Overmann J."/>
            <person name="Amann R."/>
            <person name="Jetten M.S.M."/>
            <person name="Mascher T."/>
            <person name="Medema M.H."/>
            <person name="Devos D.P."/>
            <person name="Kaster A.-K."/>
            <person name="Ovreas L."/>
            <person name="Rohde M."/>
            <person name="Galperin M.Y."/>
            <person name="Jogler C."/>
        </authorList>
    </citation>
    <scope>NUCLEOTIDE SEQUENCE [LARGE SCALE GENOMIC DNA]</scope>
    <source>
        <strain evidence="1 2">Pan54</strain>
    </source>
</reference>
<dbReference type="InterPro" id="IPR026406">
    <property type="entry name" value="Ver/Plancto_CHP"/>
</dbReference>
<dbReference type="RefSeq" id="WP_146504449.1">
    <property type="nucleotide sequence ID" value="NZ_SJPG01000001.1"/>
</dbReference>
<dbReference type="NCBIfam" id="TIGR04138">
    <property type="entry name" value="Plancto_Ver_chp"/>
    <property type="match status" value="1"/>
</dbReference>
<organism evidence="1 2">
    <name type="scientific">Rubinisphaera italica</name>
    <dbReference type="NCBI Taxonomy" id="2527969"/>
    <lineage>
        <taxon>Bacteria</taxon>
        <taxon>Pseudomonadati</taxon>
        <taxon>Planctomycetota</taxon>
        <taxon>Planctomycetia</taxon>
        <taxon>Planctomycetales</taxon>
        <taxon>Planctomycetaceae</taxon>
        <taxon>Rubinisphaera</taxon>
    </lineage>
</organism>
<dbReference type="Proteomes" id="UP000316095">
    <property type="component" value="Unassembled WGS sequence"/>
</dbReference>